<evidence type="ECO:0000313" key="2">
    <source>
        <dbReference type="Proteomes" id="UP000288168"/>
    </source>
</evidence>
<dbReference type="EMBL" id="NKCI01000214">
    <property type="protein sequence ID" value="RSL47556.1"/>
    <property type="molecule type" value="Genomic_DNA"/>
</dbReference>
<organism evidence="1 2">
    <name type="scientific">Fusarium duplospermum</name>
    <dbReference type="NCBI Taxonomy" id="1325734"/>
    <lineage>
        <taxon>Eukaryota</taxon>
        <taxon>Fungi</taxon>
        <taxon>Dikarya</taxon>
        <taxon>Ascomycota</taxon>
        <taxon>Pezizomycotina</taxon>
        <taxon>Sordariomycetes</taxon>
        <taxon>Hypocreomycetidae</taxon>
        <taxon>Hypocreales</taxon>
        <taxon>Nectriaceae</taxon>
        <taxon>Fusarium</taxon>
        <taxon>Fusarium solani species complex</taxon>
    </lineage>
</organism>
<sequence length="95" mass="10953">MWRPCFSLRVFLSSSLNFQSVNNHSAFLFSSSGFLLETRLSLEDLKIHTDQLFGTSRHFMMNSFTHPQHARRLPHSSPTHVFRKECLSQAPFPSG</sequence>
<proteinExistence type="predicted"/>
<keyword evidence="2" id="KW-1185">Reference proteome</keyword>
<accession>A0A428P3H6</accession>
<evidence type="ECO:0000313" key="1">
    <source>
        <dbReference type="EMBL" id="RSL47556.1"/>
    </source>
</evidence>
<name>A0A428P3H6_9HYPO</name>
<comment type="caution">
    <text evidence="1">The sequence shown here is derived from an EMBL/GenBank/DDBJ whole genome shotgun (WGS) entry which is preliminary data.</text>
</comment>
<dbReference type="AlphaFoldDB" id="A0A428P3H6"/>
<gene>
    <name evidence="1" type="ORF">CEP54_013345</name>
</gene>
<reference evidence="1 2" key="1">
    <citation type="submission" date="2017-06" db="EMBL/GenBank/DDBJ databases">
        <title>Comparative genomic analysis of Ambrosia Fusariam Clade fungi.</title>
        <authorList>
            <person name="Stajich J.E."/>
            <person name="Carrillo J."/>
            <person name="Kijimoto T."/>
            <person name="Eskalen A."/>
            <person name="O'Donnell K."/>
            <person name="Kasson M."/>
        </authorList>
    </citation>
    <scope>NUCLEOTIDE SEQUENCE [LARGE SCALE GENOMIC DNA]</scope>
    <source>
        <strain evidence="1 2">NRRL62584</strain>
    </source>
</reference>
<dbReference type="Proteomes" id="UP000288168">
    <property type="component" value="Unassembled WGS sequence"/>
</dbReference>
<protein>
    <submittedName>
        <fullName evidence="1">Uncharacterized protein</fullName>
    </submittedName>
</protein>